<dbReference type="EMBL" id="AYKW01000015">
    <property type="protein sequence ID" value="PIL30360.1"/>
    <property type="molecule type" value="Genomic_DNA"/>
</dbReference>
<accession>A0A2G8S9C4</accession>
<gene>
    <name evidence="1" type="ORF">GSI_07545</name>
</gene>
<dbReference type="Proteomes" id="UP000230002">
    <property type="component" value="Unassembled WGS sequence"/>
</dbReference>
<name>A0A2G8S9C4_9APHY</name>
<sequence>MDKCPNEILTLIFVEACTDDGLAGRSLSLVSRCIHDTSRRYALQSVALYGFYQLSAFASLLDKSDPEDRYVRHLYVSDRPRGWIEYLPGQGREDWLAGRVDEHFHFDDPSPNHSTSSLLHILKTVSPTLETLALLLFDRYDKQPLSDALCLPKLRELTLHGSNLTRPDHSELAQCLALRRLHVVQNVSIRGSMTKAVSHLAPLLTHLRISRIVANRFASGDVVLGLESMLQQDDLASTGFPPTLKCVLVQMLQVGTQDRNGHAAVSPSLMAQQLKDVAMRDVQRRIVLLKPTIVLWGAVGTLIGEISDVEFYAALKLAWQERVSGAESAVWEVESSSILASYGYYAEEG</sequence>
<dbReference type="SUPFAM" id="SSF52047">
    <property type="entry name" value="RNI-like"/>
    <property type="match status" value="1"/>
</dbReference>
<proteinExistence type="predicted"/>
<dbReference type="STRING" id="1077348.A0A2G8S9C4"/>
<dbReference type="AlphaFoldDB" id="A0A2G8S9C4"/>
<evidence type="ECO:0000313" key="1">
    <source>
        <dbReference type="EMBL" id="PIL30360.1"/>
    </source>
</evidence>
<evidence type="ECO:0008006" key="3">
    <source>
        <dbReference type="Google" id="ProtNLM"/>
    </source>
</evidence>
<comment type="caution">
    <text evidence="1">The sequence shown here is derived from an EMBL/GenBank/DDBJ whole genome shotgun (WGS) entry which is preliminary data.</text>
</comment>
<dbReference type="OrthoDB" id="2724111at2759"/>
<keyword evidence="2" id="KW-1185">Reference proteome</keyword>
<organism evidence="1 2">
    <name type="scientific">Ganoderma sinense ZZ0214-1</name>
    <dbReference type="NCBI Taxonomy" id="1077348"/>
    <lineage>
        <taxon>Eukaryota</taxon>
        <taxon>Fungi</taxon>
        <taxon>Dikarya</taxon>
        <taxon>Basidiomycota</taxon>
        <taxon>Agaricomycotina</taxon>
        <taxon>Agaricomycetes</taxon>
        <taxon>Polyporales</taxon>
        <taxon>Polyporaceae</taxon>
        <taxon>Ganoderma</taxon>
    </lineage>
</organism>
<reference evidence="1 2" key="1">
    <citation type="journal article" date="2015" name="Sci. Rep.">
        <title>Chromosome-level genome map provides insights into diverse defense mechanisms in the medicinal fungus Ganoderma sinense.</title>
        <authorList>
            <person name="Zhu Y."/>
            <person name="Xu J."/>
            <person name="Sun C."/>
            <person name="Zhou S."/>
            <person name="Xu H."/>
            <person name="Nelson D.R."/>
            <person name="Qian J."/>
            <person name="Song J."/>
            <person name="Luo H."/>
            <person name="Xiang L."/>
            <person name="Li Y."/>
            <person name="Xu Z."/>
            <person name="Ji A."/>
            <person name="Wang L."/>
            <person name="Lu S."/>
            <person name="Hayward A."/>
            <person name="Sun W."/>
            <person name="Li X."/>
            <person name="Schwartz D.C."/>
            <person name="Wang Y."/>
            <person name="Chen S."/>
        </authorList>
    </citation>
    <scope>NUCLEOTIDE SEQUENCE [LARGE SCALE GENOMIC DNA]</scope>
    <source>
        <strain evidence="1 2">ZZ0214-1</strain>
    </source>
</reference>
<evidence type="ECO:0000313" key="2">
    <source>
        <dbReference type="Proteomes" id="UP000230002"/>
    </source>
</evidence>
<protein>
    <recommendedName>
        <fullName evidence="3">F-box domain-containing protein</fullName>
    </recommendedName>
</protein>